<feature type="binding site" evidence="5">
    <location>
        <begin position="184"/>
        <end position="187"/>
    </location>
    <ligand>
        <name>substrate</name>
    </ligand>
</feature>
<protein>
    <recommendedName>
        <fullName evidence="5">Release factor glutamine methyltransferase</fullName>
        <shortName evidence="5">RF MTase</shortName>
        <ecNumber evidence="5">2.1.1.297</ecNumber>
    </recommendedName>
    <alternativeName>
        <fullName evidence="5">N5-glutamine methyltransferase PrmC</fullName>
    </alternativeName>
    <alternativeName>
        <fullName evidence="5">Protein-(glutamine-N5) MTase PrmC</fullName>
    </alternativeName>
    <alternativeName>
        <fullName evidence="5">Protein-glutamine N-methyltransferase PrmC</fullName>
    </alternativeName>
</protein>
<evidence type="ECO:0000256" key="3">
    <source>
        <dbReference type="ARBA" id="ARBA00022691"/>
    </source>
</evidence>
<dbReference type="GO" id="GO:0003676">
    <property type="term" value="F:nucleic acid binding"/>
    <property type="evidence" value="ECO:0007669"/>
    <property type="project" value="InterPro"/>
</dbReference>
<dbReference type="EMBL" id="CYPW01000027">
    <property type="protein sequence ID" value="CUH53267.1"/>
    <property type="molecule type" value="Genomic_DNA"/>
</dbReference>
<dbReference type="PROSITE" id="PS00092">
    <property type="entry name" value="N6_MTASE"/>
    <property type="match status" value="1"/>
</dbReference>
<keyword evidence="1 5" id="KW-0489">Methyltransferase</keyword>
<feature type="binding site" evidence="5">
    <location>
        <position position="184"/>
    </location>
    <ligand>
        <name>S-adenosyl-L-methionine</name>
        <dbReference type="ChEBI" id="CHEBI:59789"/>
    </ligand>
</feature>
<sequence length="277" mass="29674">MSLTIAALIAQAVERLKSVGFEDPGREARLLVAKATEISAARLSLEAREAATEQQQSTLNSLLARRVAREPMSHIIGQRAFYKHDFKVTADTLDPRPETEALILAALERPFSRLLDLGTGTGAIAFSLLAERPTATGIATDLSQGALSVARENAVAVGVADRVELIQSDWYAHVSGTYDLIVSNPPYIALEEMPSLAPELSYEPRMALTDEADGLTAYRKIAAGAPAHLTSGGWLMVEIGWQQGTDVAALFEAAGLKNIAVLPDLDGRDRVVTGQNL</sequence>
<dbReference type="Gene3D" id="1.10.8.10">
    <property type="entry name" value="DNA helicase RuvA subunit, C-terminal domain"/>
    <property type="match status" value="1"/>
</dbReference>
<evidence type="ECO:0000313" key="8">
    <source>
        <dbReference type="EMBL" id="CUH53267.1"/>
    </source>
</evidence>
<dbReference type="Pfam" id="PF17827">
    <property type="entry name" value="PrmC_N"/>
    <property type="match status" value="1"/>
</dbReference>
<reference evidence="8 9" key="1">
    <citation type="submission" date="2015-09" db="EMBL/GenBank/DDBJ databases">
        <authorList>
            <consortium name="Swine Surveillance"/>
        </authorList>
    </citation>
    <scope>NUCLEOTIDE SEQUENCE [LARGE SCALE GENOMIC DNA]</scope>
    <source>
        <strain evidence="8 9">CECT 7688</strain>
    </source>
</reference>
<dbReference type="STRING" id="321267.SHM7688_02720"/>
<dbReference type="AlphaFoldDB" id="A0A0P1FEB9"/>
<dbReference type="InterPro" id="IPR019874">
    <property type="entry name" value="RF_methyltr_PrmC"/>
</dbReference>
<organism evidence="8 9">
    <name type="scientific">Shimia marina</name>
    <dbReference type="NCBI Taxonomy" id="321267"/>
    <lineage>
        <taxon>Bacteria</taxon>
        <taxon>Pseudomonadati</taxon>
        <taxon>Pseudomonadota</taxon>
        <taxon>Alphaproteobacteria</taxon>
        <taxon>Rhodobacterales</taxon>
        <taxon>Roseobacteraceae</taxon>
    </lineage>
</organism>
<dbReference type="InterPro" id="IPR050320">
    <property type="entry name" value="N5-glutamine_MTase"/>
</dbReference>
<dbReference type="InterPro" id="IPR007848">
    <property type="entry name" value="Small_mtfrase_dom"/>
</dbReference>
<evidence type="ECO:0000259" key="7">
    <source>
        <dbReference type="Pfam" id="PF17827"/>
    </source>
</evidence>
<keyword evidence="9" id="KW-1185">Reference proteome</keyword>
<dbReference type="Gene3D" id="3.40.50.150">
    <property type="entry name" value="Vaccinia Virus protein VP39"/>
    <property type="match status" value="1"/>
</dbReference>
<evidence type="ECO:0000256" key="1">
    <source>
        <dbReference type="ARBA" id="ARBA00022603"/>
    </source>
</evidence>
<keyword evidence="3 5" id="KW-0949">S-adenosyl-L-methionine</keyword>
<dbReference type="Pfam" id="PF05175">
    <property type="entry name" value="MTS"/>
    <property type="match status" value="1"/>
</dbReference>
<evidence type="ECO:0000313" key="9">
    <source>
        <dbReference type="Proteomes" id="UP000054823"/>
    </source>
</evidence>
<evidence type="ECO:0000259" key="6">
    <source>
        <dbReference type="Pfam" id="PF05175"/>
    </source>
</evidence>
<dbReference type="PANTHER" id="PTHR18895">
    <property type="entry name" value="HEMK METHYLTRANSFERASE"/>
    <property type="match status" value="1"/>
</dbReference>
<evidence type="ECO:0000256" key="4">
    <source>
        <dbReference type="ARBA" id="ARBA00048391"/>
    </source>
</evidence>
<evidence type="ECO:0000256" key="5">
    <source>
        <dbReference type="HAMAP-Rule" id="MF_02126"/>
    </source>
</evidence>
<dbReference type="RefSeq" id="WP_058240441.1">
    <property type="nucleotide sequence ID" value="NZ_CYPW01000027.1"/>
</dbReference>
<comment type="similarity">
    <text evidence="5">Belongs to the protein N5-glutamine methyltransferase family. PrmC subfamily.</text>
</comment>
<accession>A0A0P1FEB9</accession>
<feature type="domain" description="Methyltransferase small" evidence="6">
    <location>
        <begin position="101"/>
        <end position="191"/>
    </location>
</feature>
<comment type="function">
    <text evidence="5">Methylates the class 1 translation termination release factors RF1/PrfA and RF2/PrfB on the glutamine residue of the universally conserved GGQ motif.</text>
</comment>
<dbReference type="InterPro" id="IPR040758">
    <property type="entry name" value="PrmC_N"/>
</dbReference>
<dbReference type="EC" id="2.1.1.297" evidence="5"/>
<dbReference type="NCBIfam" id="TIGR00536">
    <property type="entry name" value="hemK_fam"/>
    <property type="match status" value="1"/>
</dbReference>
<feature type="binding site" evidence="5">
    <location>
        <position position="141"/>
    </location>
    <ligand>
        <name>S-adenosyl-L-methionine</name>
        <dbReference type="ChEBI" id="CHEBI:59789"/>
    </ligand>
</feature>
<dbReference type="InterPro" id="IPR002052">
    <property type="entry name" value="DNA_methylase_N6_adenine_CS"/>
</dbReference>
<dbReference type="NCBIfam" id="TIGR03534">
    <property type="entry name" value="RF_mod_PrmC"/>
    <property type="match status" value="1"/>
</dbReference>
<dbReference type="InterPro" id="IPR004556">
    <property type="entry name" value="HemK-like"/>
</dbReference>
<dbReference type="SUPFAM" id="SSF53335">
    <property type="entry name" value="S-adenosyl-L-methionine-dependent methyltransferases"/>
    <property type="match status" value="1"/>
</dbReference>
<name>A0A0P1FEB9_9RHOB</name>
<feature type="domain" description="Release factor glutamine methyltransferase N-terminal" evidence="7">
    <location>
        <begin position="8"/>
        <end position="77"/>
    </location>
</feature>
<evidence type="ECO:0000256" key="2">
    <source>
        <dbReference type="ARBA" id="ARBA00022679"/>
    </source>
</evidence>
<comment type="catalytic activity">
    <reaction evidence="4 5">
        <text>L-glutaminyl-[peptide chain release factor] + S-adenosyl-L-methionine = N(5)-methyl-L-glutaminyl-[peptide chain release factor] + S-adenosyl-L-homocysteine + H(+)</text>
        <dbReference type="Rhea" id="RHEA:42896"/>
        <dbReference type="Rhea" id="RHEA-COMP:10271"/>
        <dbReference type="Rhea" id="RHEA-COMP:10272"/>
        <dbReference type="ChEBI" id="CHEBI:15378"/>
        <dbReference type="ChEBI" id="CHEBI:30011"/>
        <dbReference type="ChEBI" id="CHEBI:57856"/>
        <dbReference type="ChEBI" id="CHEBI:59789"/>
        <dbReference type="ChEBI" id="CHEBI:61891"/>
        <dbReference type="EC" id="2.1.1.297"/>
    </reaction>
</comment>
<dbReference type="HAMAP" id="MF_02126">
    <property type="entry name" value="RF_methyltr_PrmC"/>
    <property type="match status" value="1"/>
</dbReference>
<feature type="binding site" evidence="5">
    <location>
        <position position="170"/>
    </location>
    <ligand>
        <name>S-adenosyl-L-methionine</name>
        <dbReference type="ChEBI" id="CHEBI:59789"/>
    </ligand>
</feature>
<dbReference type="GO" id="GO:0032259">
    <property type="term" value="P:methylation"/>
    <property type="evidence" value="ECO:0007669"/>
    <property type="project" value="UniProtKB-KW"/>
</dbReference>
<gene>
    <name evidence="5 8" type="primary">prmC</name>
    <name evidence="8" type="ORF">SHM7688_02720</name>
</gene>
<dbReference type="GO" id="GO:0102559">
    <property type="term" value="F:peptide chain release factor N(5)-glutamine methyltransferase activity"/>
    <property type="evidence" value="ECO:0007669"/>
    <property type="project" value="UniProtKB-EC"/>
</dbReference>
<dbReference type="CDD" id="cd02440">
    <property type="entry name" value="AdoMet_MTases"/>
    <property type="match status" value="1"/>
</dbReference>
<keyword evidence="2 5" id="KW-0808">Transferase</keyword>
<proteinExistence type="inferred from homology"/>
<dbReference type="PANTHER" id="PTHR18895:SF74">
    <property type="entry name" value="MTRF1L RELEASE FACTOR GLUTAMINE METHYLTRANSFERASE"/>
    <property type="match status" value="1"/>
</dbReference>
<dbReference type="Proteomes" id="UP000054823">
    <property type="component" value="Unassembled WGS sequence"/>
</dbReference>
<dbReference type="InterPro" id="IPR029063">
    <property type="entry name" value="SAM-dependent_MTases_sf"/>
</dbReference>
<feature type="binding site" evidence="5">
    <location>
        <begin position="118"/>
        <end position="122"/>
    </location>
    <ligand>
        <name>S-adenosyl-L-methionine</name>
        <dbReference type="ChEBI" id="CHEBI:59789"/>
    </ligand>
</feature>